<accession>A0A2W7RPT9</accession>
<sequence>MQIQLIQGEFNSREALELISKMIQTKIAYHENKISSHLNEEDIKYRETKIKFLQNELMQVRSALINANKNVVLNANLQIA</sequence>
<comment type="caution">
    <text evidence="1">The sequence shown here is derived from an EMBL/GenBank/DDBJ whole genome shotgun (WGS) entry which is preliminary data.</text>
</comment>
<dbReference type="AlphaFoldDB" id="A0A2W7RPT9"/>
<dbReference type="EMBL" id="QKZV01000010">
    <property type="protein sequence ID" value="PZX60520.1"/>
    <property type="molecule type" value="Genomic_DNA"/>
</dbReference>
<gene>
    <name evidence="1" type="ORF">LX80_02539</name>
</gene>
<dbReference type="Proteomes" id="UP000249720">
    <property type="component" value="Unassembled WGS sequence"/>
</dbReference>
<proteinExistence type="predicted"/>
<name>A0A2W7RPT9_9BACT</name>
<dbReference type="RefSeq" id="WP_111297032.1">
    <property type="nucleotide sequence ID" value="NZ_QKZV01000010.1"/>
</dbReference>
<dbReference type="OrthoDB" id="965211at2"/>
<protein>
    <submittedName>
        <fullName evidence="1">Uncharacterized protein</fullName>
    </submittedName>
</protein>
<organism evidence="1 2">
    <name type="scientific">Hydrotalea sandarakina</name>
    <dbReference type="NCBI Taxonomy" id="1004304"/>
    <lineage>
        <taxon>Bacteria</taxon>
        <taxon>Pseudomonadati</taxon>
        <taxon>Bacteroidota</taxon>
        <taxon>Chitinophagia</taxon>
        <taxon>Chitinophagales</taxon>
        <taxon>Chitinophagaceae</taxon>
        <taxon>Hydrotalea</taxon>
    </lineage>
</organism>
<keyword evidence="2" id="KW-1185">Reference proteome</keyword>
<reference evidence="1 2" key="1">
    <citation type="submission" date="2018-06" db="EMBL/GenBank/DDBJ databases">
        <title>Genomic Encyclopedia of Archaeal and Bacterial Type Strains, Phase II (KMG-II): from individual species to whole genera.</title>
        <authorList>
            <person name="Goeker M."/>
        </authorList>
    </citation>
    <scope>NUCLEOTIDE SEQUENCE [LARGE SCALE GENOMIC DNA]</scope>
    <source>
        <strain evidence="1 2">DSM 23241</strain>
    </source>
</reference>
<evidence type="ECO:0000313" key="1">
    <source>
        <dbReference type="EMBL" id="PZX60520.1"/>
    </source>
</evidence>
<evidence type="ECO:0000313" key="2">
    <source>
        <dbReference type="Proteomes" id="UP000249720"/>
    </source>
</evidence>